<protein>
    <submittedName>
        <fullName evidence="2">Uncharacterized protein</fullName>
    </submittedName>
</protein>
<dbReference type="EMBL" id="JBHSGI010000006">
    <property type="protein sequence ID" value="MFC4668915.1"/>
    <property type="molecule type" value="Genomic_DNA"/>
</dbReference>
<organism evidence="2 3">
    <name type="scientific">Seohaeicola nanhaiensis</name>
    <dbReference type="NCBI Taxonomy" id="1387282"/>
    <lineage>
        <taxon>Bacteria</taxon>
        <taxon>Pseudomonadati</taxon>
        <taxon>Pseudomonadota</taxon>
        <taxon>Alphaproteobacteria</taxon>
        <taxon>Rhodobacterales</taxon>
        <taxon>Roseobacteraceae</taxon>
        <taxon>Seohaeicola</taxon>
    </lineage>
</organism>
<dbReference type="RefSeq" id="WP_380717307.1">
    <property type="nucleotide sequence ID" value="NZ_JBHSGI010000006.1"/>
</dbReference>
<reference evidence="3" key="1">
    <citation type="journal article" date="2019" name="Int. J. Syst. Evol. Microbiol.">
        <title>The Global Catalogue of Microorganisms (GCM) 10K type strain sequencing project: providing services to taxonomists for standard genome sequencing and annotation.</title>
        <authorList>
            <consortium name="The Broad Institute Genomics Platform"/>
            <consortium name="The Broad Institute Genome Sequencing Center for Infectious Disease"/>
            <person name="Wu L."/>
            <person name="Ma J."/>
        </authorList>
    </citation>
    <scope>NUCLEOTIDE SEQUENCE [LARGE SCALE GENOMIC DNA]</scope>
    <source>
        <strain evidence="3">CGMCC 4.7283</strain>
    </source>
</reference>
<name>A0ABV9KG32_9RHOB</name>
<accession>A0ABV9KG32</accession>
<evidence type="ECO:0000313" key="3">
    <source>
        <dbReference type="Proteomes" id="UP001595973"/>
    </source>
</evidence>
<proteinExistence type="predicted"/>
<keyword evidence="3" id="KW-1185">Reference proteome</keyword>
<evidence type="ECO:0000313" key="2">
    <source>
        <dbReference type="EMBL" id="MFC4668915.1"/>
    </source>
</evidence>
<feature type="transmembrane region" description="Helical" evidence="1">
    <location>
        <begin position="50"/>
        <end position="68"/>
    </location>
</feature>
<feature type="transmembrane region" description="Helical" evidence="1">
    <location>
        <begin position="20"/>
        <end position="38"/>
    </location>
</feature>
<evidence type="ECO:0000256" key="1">
    <source>
        <dbReference type="SAM" id="Phobius"/>
    </source>
</evidence>
<keyword evidence="1" id="KW-0812">Transmembrane</keyword>
<sequence length="107" mass="11099">MQDQYPDIMSRLIGSMPEQIGALVVSGAAGAYVRAVFAPEASWKRRMVEGLAGACGAIFLGGLVGHMLDSLTGGGSWSYLAAGFIMGEGGIAAIRGVRKLILERAAK</sequence>
<keyword evidence="1" id="KW-0472">Membrane</keyword>
<keyword evidence="1" id="KW-1133">Transmembrane helix</keyword>
<gene>
    <name evidence="2" type="ORF">ACFO5X_10150</name>
</gene>
<comment type="caution">
    <text evidence="2">The sequence shown here is derived from an EMBL/GenBank/DDBJ whole genome shotgun (WGS) entry which is preliminary data.</text>
</comment>
<dbReference type="Proteomes" id="UP001595973">
    <property type="component" value="Unassembled WGS sequence"/>
</dbReference>
<feature type="transmembrane region" description="Helical" evidence="1">
    <location>
        <begin position="74"/>
        <end position="94"/>
    </location>
</feature>